<dbReference type="PANTHER" id="PTHR19433:SF111">
    <property type="entry name" value="T CELL RECEPTOR ALPHA VARIABLE 4"/>
    <property type="match status" value="1"/>
</dbReference>
<evidence type="ECO:0000256" key="7">
    <source>
        <dbReference type="ARBA" id="ARBA00023180"/>
    </source>
</evidence>
<keyword evidence="5 9" id="KW-0472">Membrane</keyword>
<evidence type="ECO:0000256" key="6">
    <source>
        <dbReference type="ARBA" id="ARBA00023157"/>
    </source>
</evidence>
<evidence type="ECO:0000313" key="12">
    <source>
        <dbReference type="Proteomes" id="UP001460270"/>
    </source>
</evidence>
<dbReference type="SMART" id="SM00409">
    <property type="entry name" value="IG"/>
    <property type="match status" value="3"/>
</dbReference>
<evidence type="ECO:0000256" key="5">
    <source>
        <dbReference type="ARBA" id="ARBA00023136"/>
    </source>
</evidence>
<keyword evidence="7" id="KW-0325">Glycoprotein</keyword>
<evidence type="ECO:0000256" key="4">
    <source>
        <dbReference type="ARBA" id="ARBA00022859"/>
    </source>
</evidence>
<dbReference type="InterPro" id="IPR013106">
    <property type="entry name" value="Ig_V-set"/>
</dbReference>
<dbReference type="InterPro" id="IPR003599">
    <property type="entry name" value="Ig_sub"/>
</dbReference>
<evidence type="ECO:0000256" key="1">
    <source>
        <dbReference type="ARBA" id="ARBA00004236"/>
    </source>
</evidence>
<protein>
    <recommendedName>
        <fullName evidence="10">Ig-like domain-containing protein</fullName>
    </recommendedName>
</protein>
<organism evidence="11 12">
    <name type="scientific">Mugilogobius chulae</name>
    <name type="common">yellowstripe goby</name>
    <dbReference type="NCBI Taxonomy" id="88201"/>
    <lineage>
        <taxon>Eukaryota</taxon>
        <taxon>Metazoa</taxon>
        <taxon>Chordata</taxon>
        <taxon>Craniata</taxon>
        <taxon>Vertebrata</taxon>
        <taxon>Euteleostomi</taxon>
        <taxon>Actinopterygii</taxon>
        <taxon>Neopterygii</taxon>
        <taxon>Teleostei</taxon>
        <taxon>Neoteleostei</taxon>
        <taxon>Acanthomorphata</taxon>
        <taxon>Gobiaria</taxon>
        <taxon>Gobiiformes</taxon>
        <taxon>Gobioidei</taxon>
        <taxon>Gobiidae</taxon>
        <taxon>Gobionellinae</taxon>
        <taxon>Mugilogobius</taxon>
    </lineage>
</organism>
<accession>A0AAW0MCL6</accession>
<dbReference type="EMBL" id="JBBPFD010000712">
    <property type="protein sequence ID" value="KAK7877222.1"/>
    <property type="molecule type" value="Genomic_DNA"/>
</dbReference>
<evidence type="ECO:0000256" key="9">
    <source>
        <dbReference type="SAM" id="Phobius"/>
    </source>
</evidence>
<dbReference type="InterPro" id="IPR003598">
    <property type="entry name" value="Ig_sub2"/>
</dbReference>
<proteinExistence type="predicted"/>
<feature type="domain" description="Ig-like" evidence="10">
    <location>
        <begin position="242"/>
        <end position="346"/>
    </location>
</feature>
<dbReference type="GO" id="GO:0005886">
    <property type="term" value="C:plasma membrane"/>
    <property type="evidence" value="ECO:0007669"/>
    <property type="project" value="UniProtKB-SubCell"/>
</dbReference>
<dbReference type="GO" id="GO:0002376">
    <property type="term" value="P:immune system process"/>
    <property type="evidence" value="ECO:0007669"/>
    <property type="project" value="UniProtKB-KW"/>
</dbReference>
<keyword evidence="12" id="KW-1185">Reference proteome</keyword>
<dbReference type="PROSITE" id="PS50835">
    <property type="entry name" value="IG_LIKE"/>
    <property type="match status" value="3"/>
</dbReference>
<sequence length="428" mass="47219">MRAGAILSFMNGTFLVVNDVTKSQSCVHVRQSPSSAAVVPGRSVSLQCSLQPKNNKSQIQCPQQDNVHWFRAGSEEPHTGLMYNSTNYSCVYRLSKTIGHSSDAGTYYCAVDTCGHILFGTGTKVDIGQTTEDQIPVTVAKPGDSVTFTCSADYKERVNWYKQSPGHTMQFIGFVYSQYKEVDQSSHDRFNLTKVDNKHALTIKNIEKEDEAIYYCHMTGEQNFMSSTFLIVEDVTKSQSCVHVRQSPSSAAVVPGRSVSLQCSLQPKNNKSQIQCPQQDNVHWFRAGSEEPHTGLMYNSTNYSCVYRLSKTIGHSSDAGTYYCAVDTCGHILFGTGTKVDTVTVALSVLLCGCVLVIIVLCVCVKRATVCDTAEVTYSKYSPDSVTDMRADVNYAALNFSSRKVRPSSKPRAEQECVYSSVRADQHT</sequence>
<reference evidence="12" key="1">
    <citation type="submission" date="2024-04" db="EMBL/GenBank/DDBJ databases">
        <title>Salinicola lusitanus LLJ914,a marine bacterium isolated from the Okinawa Trough.</title>
        <authorList>
            <person name="Li J."/>
        </authorList>
    </citation>
    <scope>NUCLEOTIDE SEQUENCE [LARGE SCALE GENOMIC DNA]</scope>
</reference>
<dbReference type="InterPro" id="IPR007110">
    <property type="entry name" value="Ig-like_dom"/>
</dbReference>
<keyword evidence="4" id="KW-0391">Immunity</keyword>
<keyword evidence="9" id="KW-0812">Transmembrane</keyword>
<dbReference type="GO" id="GO:0009617">
    <property type="term" value="P:response to bacterium"/>
    <property type="evidence" value="ECO:0007669"/>
    <property type="project" value="TreeGrafter"/>
</dbReference>
<dbReference type="CDD" id="cd00099">
    <property type="entry name" value="IgV"/>
    <property type="match status" value="2"/>
</dbReference>
<dbReference type="SMART" id="SM00408">
    <property type="entry name" value="IGc2"/>
    <property type="match status" value="1"/>
</dbReference>
<comment type="subcellular location">
    <subcellularLocation>
        <location evidence="1">Cell membrane</location>
    </subcellularLocation>
</comment>
<keyword evidence="9" id="KW-1133">Transmembrane helix</keyword>
<keyword evidence="3" id="KW-0732">Signal</keyword>
<evidence type="ECO:0000259" key="10">
    <source>
        <dbReference type="PROSITE" id="PS50835"/>
    </source>
</evidence>
<feature type="transmembrane region" description="Helical" evidence="9">
    <location>
        <begin position="345"/>
        <end position="365"/>
    </location>
</feature>
<keyword evidence="6" id="KW-1015">Disulfide bond</keyword>
<dbReference type="InterPro" id="IPR013783">
    <property type="entry name" value="Ig-like_fold"/>
</dbReference>
<dbReference type="PANTHER" id="PTHR19433">
    <property type="entry name" value="T-CELL RECEPTOR ALPHA CHAIN V REGION-RELATED"/>
    <property type="match status" value="1"/>
</dbReference>
<dbReference type="InterPro" id="IPR052051">
    <property type="entry name" value="TCR_complex_component"/>
</dbReference>
<gene>
    <name evidence="11" type="ORF">WMY93_032075</name>
</gene>
<evidence type="ECO:0000313" key="11">
    <source>
        <dbReference type="EMBL" id="KAK7877222.1"/>
    </source>
</evidence>
<feature type="domain" description="Ig-like" evidence="10">
    <location>
        <begin position="133"/>
        <end position="226"/>
    </location>
</feature>
<dbReference type="Pfam" id="PF07686">
    <property type="entry name" value="V-set"/>
    <property type="match status" value="1"/>
</dbReference>
<evidence type="ECO:0000256" key="8">
    <source>
        <dbReference type="SAM" id="MobiDB-lite"/>
    </source>
</evidence>
<dbReference type="AlphaFoldDB" id="A0AAW0MCL6"/>
<comment type="caution">
    <text evidence="11">The sequence shown here is derived from an EMBL/GenBank/DDBJ whole genome shotgun (WGS) entry which is preliminary data.</text>
</comment>
<evidence type="ECO:0000256" key="3">
    <source>
        <dbReference type="ARBA" id="ARBA00022729"/>
    </source>
</evidence>
<feature type="domain" description="Ig-like" evidence="10">
    <location>
        <begin position="27"/>
        <end position="111"/>
    </location>
</feature>
<feature type="region of interest" description="Disordered" evidence="8">
    <location>
        <begin position="406"/>
        <end position="428"/>
    </location>
</feature>
<dbReference type="Gene3D" id="2.60.40.10">
    <property type="entry name" value="Immunoglobulins"/>
    <property type="match status" value="3"/>
</dbReference>
<dbReference type="SMART" id="SM00406">
    <property type="entry name" value="IGv"/>
    <property type="match status" value="3"/>
</dbReference>
<name>A0AAW0MCL6_9GOBI</name>
<keyword evidence="2" id="KW-1003">Cell membrane</keyword>
<dbReference type="Proteomes" id="UP001460270">
    <property type="component" value="Unassembled WGS sequence"/>
</dbReference>
<dbReference type="InterPro" id="IPR036179">
    <property type="entry name" value="Ig-like_dom_sf"/>
</dbReference>
<dbReference type="SUPFAM" id="SSF48726">
    <property type="entry name" value="Immunoglobulin"/>
    <property type="match status" value="3"/>
</dbReference>
<evidence type="ECO:0000256" key="2">
    <source>
        <dbReference type="ARBA" id="ARBA00022475"/>
    </source>
</evidence>